<sequence>MRSLRIFAGVADGLVAAILASEADGVVLDLVGEDARAAACAVLRCVNAGGGRPAIWMRAGGLHPDPSDDDLAAVLPAHPAAVVLPAVAGPEDIEQLGARLRVLEARLGRPDGETRIVAVIGTAAGVMAAPRLRPHPRLAAFVWEPFLLPGAETPDGDVSRLSRGLTLLAASHAGVPAIDASARAGQEDAAFREACLRARRDGFAAMTARNEAQVHVINAVFAGDGAPD</sequence>
<keyword evidence="4" id="KW-1185">Reference proteome</keyword>
<comment type="caution">
    <text evidence="3">The sequence shown here is derived from an EMBL/GenBank/DDBJ whole genome shotgun (WGS) entry which is preliminary data.</text>
</comment>
<proteinExistence type="predicted"/>
<dbReference type="Proteomes" id="UP001429580">
    <property type="component" value="Unassembled WGS sequence"/>
</dbReference>
<feature type="domain" description="HpcH/HpaI aldolase/citrate lyase" evidence="2">
    <location>
        <begin position="15"/>
        <end position="206"/>
    </location>
</feature>
<gene>
    <name evidence="3" type="ORF">FHS82_002035</name>
</gene>
<keyword evidence="3" id="KW-0456">Lyase</keyword>
<accession>A0ABX0UZ62</accession>
<organism evidence="3 4">
    <name type="scientific">Pseudochelatococcus lubricantis</name>
    <dbReference type="NCBI Taxonomy" id="1538102"/>
    <lineage>
        <taxon>Bacteria</taxon>
        <taxon>Pseudomonadati</taxon>
        <taxon>Pseudomonadota</taxon>
        <taxon>Alphaproteobacteria</taxon>
        <taxon>Hyphomicrobiales</taxon>
        <taxon>Chelatococcaceae</taxon>
        <taxon>Pseudochelatococcus</taxon>
    </lineage>
</organism>
<dbReference type="GO" id="GO:0008816">
    <property type="term" value="F:citryl-CoA lyase activity"/>
    <property type="evidence" value="ECO:0007669"/>
    <property type="project" value="UniProtKB-EC"/>
</dbReference>
<dbReference type="SUPFAM" id="SSF51621">
    <property type="entry name" value="Phosphoenolpyruvate/pyruvate domain"/>
    <property type="match status" value="1"/>
</dbReference>
<dbReference type="EMBL" id="JAASQI010000004">
    <property type="protein sequence ID" value="NIJ58193.1"/>
    <property type="molecule type" value="Genomic_DNA"/>
</dbReference>
<evidence type="ECO:0000259" key="2">
    <source>
        <dbReference type="Pfam" id="PF03328"/>
    </source>
</evidence>
<dbReference type="InterPro" id="IPR015813">
    <property type="entry name" value="Pyrv/PenolPyrv_kinase-like_dom"/>
</dbReference>
<keyword evidence="1" id="KW-0479">Metal-binding</keyword>
<evidence type="ECO:0000313" key="4">
    <source>
        <dbReference type="Proteomes" id="UP001429580"/>
    </source>
</evidence>
<protein>
    <submittedName>
        <fullName evidence="3">Citrate lyase subunit beta/citryl-CoA lyase</fullName>
        <ecNumber evidence="3">4.1.3.34</ecNumber>
    </submittedName>
</protein>
<dbReference type="RefSeq" id="WP_166951901.1">
    <property type="nucleotide sequence ID" value="NZ_JAASQI010000004.1"/>
</dbReference>
<name>A0ABX0UZ62_9HYPH</name>
<dbReference type="InterPro" id="IPR005000">
    <property type="entry name" value="Aldolase/citrate-lyase_domain"/>
</dbReference>
<dbReference type="EC" id="4.1.3.34" evidence="3"/>
<dbReference type="InterPro" id="IPR040442">
    <property type="entry name" value="Pyrv_kinase-like_dom_sf"/>
</dbReference>
<evidence type="ECO:0000313" key="3">
    <source>
        <dbReference type="EMBL" id="NIJ58193.1"/>
    </source>
</evidence>
<dbReference type="Pfam" id="PF03328">
    <property type="entry name" value="HpcH_HpaI"/>
    <property type="match status" value="1"/>
</dbReference>
<reference evidence="3 4" key="1">
    <citation type="submission" date="2020-03" db="EMBL/GenBank/DDBJ databases">
        <title>Genomic Encyclopedia of Type Strains, Phase IV (KMG-IV): sequencing the most valuable type-strain genomes for metagenomic binning, comparative biology and taxonomic classification.</title>
        <authorList>
            <person name="Goeker M."/>
        </authorList>
    </citation>
    <scope>NUCLEOTIDE SEQUENCE [LARGE SCALE GENOMIC DNA]</scope>
    <source>
        <strain evidence="3 4">DSM 103870</strain>
    </source>
</reference>
<evidence type="ECO:0000256" key="1">
    <source>
        <dbReference type="ARBA" id="ARBA00022723"/>
    </source>
</evidence>
<dbReference type="Gene3D" id="3.20.20.60">
    <property type="entry name" value="Phosphoenolpyruvate-binding domains"/>
    <property type="match status" value="1"/>
</dbReference>